<gene>
    <name evidence="1" type="ORF">FJ659_21895</name>
</gene>
<organism evidence="1 2">
    <name type="scientific">Bacillus dicomae</name>
    <dbReference type="NCBI Taxonomy" id="3088378"/>
    <lineage>
        <taxon>Bacteria</taxon>
        <taxon>Bacillati</taxon>
        <taxon>Bacillota</taxon>
        <taxon>Bacilli</taxon>
        <taxon>Bacillales</taxon>
        <taxon>Bacillaceae</taxon>
        <taxon>Bacillus</taxon>
        <taxon>Bacillus cereus group</taxon>
    </lineage>
</organism>
<accession>A0AC61T1G0</accession>
<keyword evidence="2" id="KW-1185">Reference proteome</keyword>
<dbReference type="Proteomes" id="UP000317636">
    <property type="component" value="Unassembled WGS sequence"/>
</dbReference>
<protein>
    <submittedName>
        <fullName evidence="1">MFS transporter</fullName>
    </submittedName>
</protein>
<reference evidence="1" key="1">
    <citation type="submission" date="2019-06" db="EMBL/GenBank/DDBJ databases">
        <title>Draft genome sequence of Bacillus sp. strain MHSD28.</title>
        <authorList>
            <person name="Makuwa S.C."/>
            <person name="Serepa-Dlamini M.H."/>
        </authorList>
    </citation>
    <scope>NUCLEOTIDE SEQUENCE</scope>
    <source>
        <strain evidence="1">MHSD28</strain>
    </source>
</reference>
<dbReference type="EMBL" id="VHIV01000005">
    <property type="protein sequence ID" value="TPV41034.1"/>
    <property type="molecule type" value="Genomic_DNA"/>
</dbReference>
<evidence type="ECO:0000313" key="2">
    <source>
        <dbReference type="Proteomes" id="UP000317636"/>
    </source>
</evidence>
<name>A0AC61T1G0_9BACI</name>
<comment type="caution">
    <text evidence="1">The sequence shown here is derived from an EMBL/GenBank/DDBJ whole genome shotgun (WGS) entry which is preliminary data.</text>
</comment>
<sequence length="452" mass="50266">MMKNKFRYYVFTMLTFITMVNYIDRGAIAYAQSFIIKEYGFDPKEWGAILGYFGYGYMIGSLLGGIFSDKKGPKFVWIVAATAWSIFEIATAFAGEIGIAVFGGSALIGFAIFRVLFGLTEGPSFSVSNKTAANWAAPKERAFLTSLGFVGVPLGAVLTAPVAVFLLSFTSWKIMFFILGTIGIVWAIIWYFTFTNMPEDHPRVTKEELAEIRSTEGVLQSVKVEKEIQKEPWYSFFKVPTFVLVTLAYFCFQYINFLILTWTPKYLQDVFHFQLSSLWYLGMIPWLGACITLPLGAKLSDRILRKTGNLRLARTGLPIISLLLTAICFSFIPAMDNYVAVLALMSLGNAFAFLPSSLFWAIIVDTAAPAYSGTYSGIMHFIANIATILAPTLTGYLVVSYGYPSMFIVAAVLAAIAMGAMLFVKPGQQTKTESLFNWRSKKALEEPRANFE</sequence>
<proteinExistence type="predicted"/>
<evidence type="ECO:0000313" key="1">
    <source>
        <dbReference type="EMBL" id="TPV41034.1"/>
    </source>
</evidence>